<keyword evidence="7" id="KW-0762">Sugar transport</keyword>
<keyword evidence="2" id="KW-1003">Cell membrane</keyword>
<sequence>MKVNIKKLTKQYDKVKAVDSLNININDGEFISILGPSGCGKSTLLYMLTGITEPSGGEIFFDDKKINDVSIEKRNIGLVFQDYSLYPHLTVKENLRFPLKMNKISKKESEERVNKISKILKIDNLLNRKPRELSGGQQQRVSIGRAIIKNPSLLLMDEPFSNLDTALRVEMREELKHIQKEFKITTLFVTHDQEEALSISDRIILMDKGQVVQYSTARELYEYPNSIYAASFIGRPKINIISKNEIKYLDLSDIRNFKDYIAIGIRPEDVSISNKIVNKNCTVIGCSRKDSINEYNVNIKAIRGIVKKLVLLGKDTYININIEGRELKAVMTGYCNFEDKQEVYINFNRIYMFKE</sequence>
<dbReference type="PROSITE" id="PS50893">
    <property type="entry name" value="ABC_TRANSPORTER_2"/>
    <property type="match status" value="1"/>
</dbReference>
<dbReference type="InterPro" id="IPR003593">
    <property type="entry name" value="AAA+_ATPase"/>
</dbReference>
<evidence type="ECO:0000313" key="8">
    <source>
        <dbReference type="Proteomes" id="UP001224418"/>
    </source>
</evidence>
<dbReference type="InterPro" id="IPR027417">
    <property type="entry name" value="P-loop_NTPase"/>
</dbReference>
<dbReference type="Proteomes" id="UP001224418">
    <property type="component" value="Unassembled WGS sequence"/>
</dbReference>
<dbReference type="SMART" id="SM00382">
    <property type="entry name" value="AAA"/>
    <property type="match status" value="1"/>
</dbReference>
<keyword evidence="3" id="KW-0547">Nucleotide-binding</keyword>
<dbReference type="Gene3D" id="3.40.50.300">
    <property type="entry name" value="P-loop containing nucleotide triphosphate hydrolases"/>
    <property type="match status" value="1"/>
</dbReference>
<keyword evidence="4" id="KW-0067">ATP-binding</keyword>
<gene>
    <name evidence="7" type="ORF">QOZ93_002121</name>
</gene>
<dbReference type="InterPro" id="IPR008995">
    <property type="entry name" value="Mo/tungstate-bd_C_term_dom"/>
</dbReference>
<dbReference type="InterPro" id="IPR015853">
    <property type="entry name" value="ABC_transpr_FbpC"/>
</dbReference>
<proteinExistence type="predicted"/>
<dbReference type="InterPro" id="IPR003439">
    <property type="entry name" value="ABC_transporter-like_ATP-bd"/>
</dbReference>
<dbReference type="CDD" id="cd03259">
    <property type="entry name" value="ABC_Carb_Solutes_like"/>
    <property type="match status" value="1"/>
</dbReference>
<dbReference type="RefSeq" id="WP_307356329.1">
    <property type="nucleotide sequence ID" value="NZ_BAAACJ010000031.1"/>
</dbReference>
<dbReference type="Pfam" id="PF00005">
    <property type="entry name" value="ABC_tran"/>
    <property type="match status" value="1"/>
</dbReference>
<evidence type="ECO:0000256" key="1">
    <source>
        <dbReference type="ARBA" id="ARBA00022448"/>
    </source>
</evidence>
<accession>A0ABU0JTF0</accession>
<keyword evidence="5" id="KW-0472">Membrane</keyword>
<dbReference type="SUPFAM" id="SSF52540">
    <property type="entry name" value="P-loop containing nucleoside triphosphate hydrolases"/>
    <property type="match status" value="1"/>
</dbReference>
<dbReference type="InterPro" id="IPR017871">
    <property type="entry name" value="ABC_transporter-like_CS"/>
</dbReference>
<dbReference type="PANTHER" id="PTHR43875">
    <property type="entry name" value="MALTODEXTRIN IMPORT ATP-BINDING PROTEIN MSMX"/>
    <property type="match status" value="1"/>
</dbReference>
<dbReference type="SUPFAM" id="SSF50331">
    <property type="entry name" value="MOP-like"/>
    <property type="match status" value="1"/>
</dbReference>
<evidence type="ECO:0000256" key="3">
    <source>
        <dbReference type="ARBA" id="ARBA00022741"/>
    </source>
</evidence>
<dbReference type="InterPro" id="IPR047641">
    <property type="entry name" value="ABC_transpr_MalK/UgpC-like"/>
</dbReference>
<evidence type="ECO:0000256" key="4">
    <source>
        <dbReference type="ARBA" id="ARBA00022840"/>
    </source>
</evidence>
<keyword evidence="8" id="KW-1185">Reference proteome</keyword>
<evidence type="ECO:0000259" key="6">
    <source>
        <dbReference type="PROSITE" id="PS50893"/>
    </source>
</evidence>
<reference evidence="7 8" key="1">
    <citation type="submission" date="2023-07" db="EMBL/GenBank/DDBJ databases">
        <title>Genomic Encyclopedia of Type Strains, Phase IV (KMG-IV): sequencing the most valuable type-strain genomes for metagenomic binning, comparative biology and taxonomic classification.</title>
        <authorList>
            <person name="Goeker M."/>
        </authorList>
    </citation>
    <scope>NUCLEOTIDE SEQUENCE [LARGE SCALE GENOMIC DNA]</scope>
    <source>
        <strain evidence="7 8">DSM 1400</strain>
    </source>
</reference>
<feature type="domain" description="ABC transporter" evidence="6">
    <location>
        <begin position="3"/>
        <end position="233"/>
    </location>
</feature>
<dbReference type="PANTHER" id="PTHR43875:SF1">
    <property type="entry name" value="OSMOPROTECTIVE COMPOUNDS UPTAKE ATP-BINDING PROTEIN GGTA"/>
    <property type="match status" value="1"/>
</dbReference>
<evidence type="ECO:0000256" key="2">
    <source>
        <dbReference type="ARBA" id="ARBA00022475"/>
    </source>
</evidence>
<name>A0ABU0JTF0_HATLI</name>
<organism evidence="7 8">
    <name type="scientific">Hathewaya limosa</name>
    <name type="common">Clostridium limosum</name>
    <dbReference type="NCBI Taxonomy" id="1536"/>
    <lineage>
        <taxon>Bacteria</taxon>
        <taxon>Bacillati</taxon>
        <taxon>Bacillota</taxon>
        <taxon>Clostridia</taxon>
        <taxon>Eubacteriales</taxon>
        <taxon>Clostridiaceae</taxon>
        <taxon>Hathewaya</taxon>
    </lineage>
</organism>
<protein>
    <submittedName>
        <fullName evidence="7">ABC-type sugar transport system ATPase subunit</fullName>
    </submittedName>
</protein>
<dbReference type="PROSITE" id="PS00211">
    <property type="entry name" value="ABC_TRANSPORTER_1"/>
    <property type="match status" value="1"/>
</dbReference>
<evidence type="ECO:0000313" key="7">
    <source>
        <dbReference type="EMBL" id="MDQ0480373.1"/>
    </source>
</evidence>
<comment type="caution">
    <text evidence="7">The sequence shown here is derived from an EMBL/GenBank/DDBJ whole genome shotgun (WGS) entry which is preliminary data.</text>
</comment>
<evidence type="ECO:0000256" key="5">
    <source>
        <dbReference type="ARBA" id="ARBA00023136"/>
    </source>
</evidence>
<dbReference type="EMBL" id="JAUSWN010000018">
    <property type="protein sequence ID" value="MDQ0480373.1"/>
    <property type="molecule type" value="Genomic_DNA"/>
</dbReference>
<keyword evidence="1" id="KW-0813">Transport</keyword>